<dbReference type="InterPro" id="IPR019587">
    <property type="entry name" value="Polyketide_cyclase/dehydratase"/>
</dbReference>
<keyword evidence="2" id="KW-1185">Reference proteome</keyword>
<dbReference type="RefSeq" id="WP_115870070.1">
    <property type="nucleotide sequence ID" value="NZ_QREG01000027.1"/>
</dbReference>
<name>A0A3D9KXC2_MARFU</name>
<comment type="caution">
    <text evidence="1">The sequence shown here is derived from an EMBL/GenBank/DDBJ whole genome shotgun (WGS) entry which is preliminary data.</text>
</comment>
<dbReference type="Pfam" id="PF10604">
    <property type="entry name" value="Polyketide_cyc2"/>
    <property type="match status" value="1"/>
</dbReference>
<gene>
    <name evidence="1" type="ORF">C7460_12757</name>
</gene>
<dbReference type="InterPro" id="IPR023393">
    <property type="entry name" value="START-like_dom_sf"/>
</dbReference>
<accession>A0A3D9KXC2</accession>
<dbReference type="AlphaFoldDB" id="A0A3D9KXC2"/>
<organism evidence="1 2">
    <name type="scientific">Marinoscillum furvescens DSM 4134</name>
    <dbReference type="NCBI Taxonomy" id="1122208"/>
    <lineage>
        <taxon>Bacteria</taxon>
        <taxon>Pseudomonadati</taxon>
        <taxon>Bacteroidota</taxon>
        <taxon>Cytophagia</taxon>
        <taxon>Cytophagales</taxon>
        <taxon>Reichenbachiellaceae</taxon>
        <taxon>Marinoscillum</taxon>
    </lineage>
</organism>
<dbReference type="Proteomes" id="UP000256779">
    <property type="component" value="Unassembled WGS sequence"/>
</dbReference>
<sequence>MISFTNTIAISKPLHEVFVFVSTFEHIPMWNYYVHSVVPTGAKRSTVGAQYHQVRKDDEQHFEVVAFGEDSHFRIQTLPGSKLQFDRTMEFSTECGQTYIKDQFAVSTAYPAVMEHLFRAKIKNAVSENLNHLKTLLETGSTTLQNGRQVQLH</sequence>
<reference evidence="1 2" key="1">
    <citation type="submission" date="2018-07" db="EMBL/GenBank/DDBJ databases">
        <title>Genomic Encyclopedia of Type Strains, Phase IV (KMG-IV): sequencing the most valuable type-strain genomes for metagenomic binning, comparative biology and taxonomic classification.</title>
        <authorList>
            <person name="Goeker M."/>
        </authorList>
    </citation>
    <scope>NUCLEOTIDE SEQUENCE [LARGE SCALE GENOMIC DNA]</scope>
    <source>
        <strain evidence="1 2">DSM 4134</strain>
    </source>
</reference>
<dbReference type="Gene3D" id="3.30.530.20">
    <property type="match status" value="1"/>
</dbReference>
<evidence type="ECO:0000313" key="1">
    <source>
        <dbReference type="EMBL" id="RED93033.1"/>
    </source>
</evidence>
<evidence type="ECO:0008006" key="3">
    <source>
        <dbReference type="Google" id="ProtNLM"/>
    </source>
</evidence>
<proteinExistence type="predicted"/>
<dbReference type="OrthoDB" id="595105at2"/>
<dbReference type="SUPFAM" id="SSF55961">
    <property type="entry name" value="Bet v1-like"/>
    <property type="match status" value="1"/>
</dbReference>
<dbReference type="EMBL" id="QREG01000027">
    <property type="protein sequence ID" value="RED93033.1"/>
    <property type="molecule type" value="Genomic_DNA"/>
</dbReference>
<protein>
    <recommendedName>
        <fullName evidence="3">Polyketide cyclase/dehydrase/lipid transport protein</fullName>
    </recommendedName>
</protein>
<evidence type="ECO:0000313" key="2">
    <source>
        <dbReference type="Proteomes" id="UP000256779"/>
    </source>
</evidence>